<evidence type="ECO:0000313" key="9">
    <source>
        <dbReference type="EMBL" id="MBS4198440.1"/>
    </source>
</evidence>
<dbReference type="InterPro" id="IPR053925">
    <property type="entry name" value="RecX_HTH_3rd"/>
</dbReference>
<dbReference type="Pfam" id="PF02631">
    <property type="entry name" value="RecX_HTH2"/>
    <property type="match status" value="1"/>
</dbReference>
<dbReference type="NCBIfam" id="NF010733">
    <property type="entry name" value="PRK14135.1"/>
    <property type="match status" value="1"/>
</dbReference>
<feature type="domain" description="RecX second three-helical" evidence="6">
    <location>
        <begin position="108"/>
        <end position="149"/>
    </location>
</feature>
<dbReference type="EMBL" id="JAGYPJ010000001">
    <property type="protein sequence ID" value="MBS4198440.1"/>
    <property type="molecule type" value="Genomic_DNA"/>
</dbReference>
<comment type="caution">
    <text evidence="9">The sequence shown here is derived from an EMBL/GenBank/DDBJ whole genome shotgun (WGS) entry which is preliminary data.</text>
</comment>
<dbReference type="Gene3D" id="1.10.10.10">
    <property type="entry name" value="Winged helix-like DNA-binding domain superfamily/Winged helix DNA-binding domain"/>
    <property type="match status" value="4"/>
</dbReference>
<evidence type="ECO:0000256" key="1">
    <source>
        <dbReference type="ARBA" id="ARBA00004496"/>
    </source>
</evidence>
<keyword evidence="4 5" id="KW-0963">Cytoplasm</keyword>
<dbReference type="InterPro" id="IPR053926">
    <property type="entry name" value="RecX_HTH_1st"/>
</dbReference>
<dbReference type="HAMAP" id="MF_01114">
    <property type="entry name" value="RecX"/>
    <property type="match status" value="1"/>
</dbReference>
<dbReference type="GO" id="GO:0006282">
    <property type="term" value="P:regulation of DNA repair"/>
    <property type="evidence" value="ECO:0007669"/>
    <property type="project" value="UniProtKB-UniRule"/>
</dbReference>
<dbReference type="InterPro" id="IPR003783">
    <property type="entry name" value="Regulatory_RecX"/>
</dbReference>
<protein>
    <recommendedName>
        <fullName evidence="3 5">Regulatory protein RecX</fullName>
    </recommendedName>
</protein>
<organism evidence="9 10">
    <name type="scientific">Lederbergia citrisecunda</name>
    <dbReference type="NCBI Taxonomy" id="2833583"/>
    <lineage>
        <taxon>Bacteria</taxon>
        <taxon>Bacillati</taxon>
        <taxon>Bacillota</taxon>
        <taxon>Bacilli</taxon>
        <taxon>Bacillales</taxon>
        <taxon>Bacillaceae</taxon>
        <taxon>Lederbergia</taxon>
    </lineage>
</organism>
<feature type="domain" description="RecX third three-helical" evidence="7">
    <location>
        <begin position="212"/>
        <end position="259"/>
    </location>
</feature>
<dbReference type="PANTHER" id="PTHR33602">
    <property type="entry name" value="REGULATORY PROTEIN RECX FAMILY PROTEIN"/>
    <property type="match status" value="1"/>
</dbReference>
<feature type="domain" description="RecX first three-helical" evidence="8">
    <location>
        <begin position="62"/>
        <end position="100"/>
    </location>
</feature>
<evidence type="ECO:0000259" key="7">
    <source>
        <dbReference type="Pfam" id="PF21981"/>
    </source>
</evidence>
<dbReference type="InterPro" id="IPR053924">
    <property type="entry name" value="RecX_HTH_2nd"/>
</dbReference>
<proteinExistence type="inferred from homology"/>
<dbReference type="GO" id="GO:0005737">
    <property type="term" value="C:cytoplasm"/>
    <property type="evidence" value="ECO:0007669"/>
    <property type="project" value="UniProtKB-SubCell"/>
</dbReference>
<dbReference type="AlphaFoldDB" id="A0A942YKB9"/>
<dbReference type="InterPro" id="IPR036388">
    <property type="entry name" value="WH-like_DNA-bd_sf"/>
</dbReference>
<dbReference type="PANTHER" id="PTHR33602:SF1">
    <property type="entry name" value="REGULATORY PROTEIN RECX FAMILY PROTEIN"/>
    <property type="match status" value="1"/>
</dbReference>
<accession>A0A942YKB9</accession>
<comment type="subcellular location">
    <subcellularLocation>
        <location evidence="1 5">Cytoplasm</location>
    </subcellularLocation>
</comment>
<dbReference type="Pfam" id="PF21981">
    <property type="entry name" value="RecX_HTH3"/>
    <property type="match status" value="2"/>
</dbReference>
<evidence type="ECO:0000256" key="3">
    <source>
        <dbReference type="ARBA" id="ARBA00018111"/>
    </source>
</evidence>
<evidence type="ECO:0000259" key="6">
    <source>
        <dbReference type="Pfam" id="PF02631"/>
    </source>
</evidence>
<dbReference type="RefSeq" id="WP_213109197.1">
    <property type="nucleotide sequence ID" value="NZ_JAGYPJ010000001.1"/>
</dbReference>
<gene>
    <name evidence="5 9" type="primary">recX</name>
    <name evidence="9" type="ORF">KHA93_02030</name>
</gene>
<evidence type="ECO:0000313" key="10">
    <source>
        <dbReference type="Proteomes" id="UP000682713"/>
    </source>
</evidence>
<sequence length="266" mass="31238">MPIITKITTQKNSTDRYNIYLDEAYAFGIDEEVLIRYQLAKGKELTEFDITQIQYEDEIRKALNAAINFLSFRMRSKDEIRQHLKKKEWDEPVIQAVLLELAERKYVDDLDFASAYVRTQVNGGKKGPLNIKQELKQKGINDQLIERAMNEYSKEQQIDHAIQLGNKLAKQNSKLSELFLKQKIEQFLMTKGFPFSIISIAIEEIEYEKDEDDEWSALQIQAEKAHRRYKNLTGFEYEQKMKQALYRKGFSIEGIERYLSENGQSL</sequence>
<evidence type="ECO:0000256" key="4">
    <source>
        <dbReference type="ARBA" id="ARBA00022490"/>
    </source>
</evidence>
<reference evidence="9 10" key="1">
    <citation type="submission" date="2021-05" db="EMBL/GenBank/DDBJ databases">
        <title>Novel Bacillus species.</title>
        <authorList>
            <person name="Liu G."/>
        </authorList>
    </citation>
    <scope>NUCLEOTIDE SEQUENCE [LARGE SCALE GENOMIC DNA]</scope>
    <source>
        <strain evidence="9 10">FJAT-49732</strain>
    </source>
</reference>
<dbReference type="Pfam" id="PF21982">
    <property type="entry name" value="RecX_HTH1"/>
    <property type="match status" value="1"/>
</dbReference>
<feature type="domain" description="RecX third three-helical" evidence="7">
    <location>
        <begin position="155"/>
        <end position="202"/>
    </location>
</feature>
<evidence type="ECO:0000259" key="8">
    <source>
        <dbReference type="Pfam" id="PF21982"/>
    </source>
</evidence>
<name>A0A942YKB9_9BACI</name>
<keyword evidence="10" id="KW-1185">Reference proteome</keyword>
<comment type="function">
    <text evidence="5">Modulates RecA activity.</text>
</comment>
<comment type="similarity">
    <text evidence="2 5">Belongs to the RecX family.</text>
</comment>
<evidence type="ECO:0000256" key="5">
    <source>
        <dbReference type="HAMAP-Rule" id="MF_01114"/>
    </source>
</evidence>
<evidence type="ECO:0000256" key="2">
    <source>
        <dbReference type="ARBA" id="ARBA00009695"/>
    </source>
</evidence>
<dbReference type="Proteomes" id="UP000682713">
    <property type="component" value="Unassembled WGS sequence"/>
</dbReference>